<reference evidence="3" key="1">
    <citation type="journal article" date="2021" name="PeerJ">
        <title>Extensive microbial diversity within the chicken gut microbiome revealed by metagenomics and culture.</title>
        <authorList>
            <person name="Gilroy R."/>
            <person name="Ravi A."/>
            <person name="Getino M."/>
            <person name="Pursley I."/>
            <person name="Horton D.L."/>
            <person name="Alikhan N.F."/>
            <person name="Baker D."/>
            <person name="Gharbi K."/>
            <person name="Hall N."/>
            <person name="Watson M."/>
            <person name="Adriaenssens E.M."/>
            <person name="Foster-Nyarko E."/>
            <person name="Jarju S."/>
            <person name="Secka A."/>
            <person name="Antonio M."/>
            <person name="Oren A."/>
            <person name="Chaudhuri R.R."/>
            <person name="La Ragione R."/>
            <person name="Hildebrand F."/>
            <person name="Pallen M.J."/>
        </authorList>
    </citation>
    <scope>NUCLEOTIDE SEQUENCE</scope>
    <source>
        <strain evidence="3">CHK186-16707</strain>
    </source>
</reference>
<keyword evidence="1" id="KW-1133">Transmembrane helix</keyword>
<evidence type="ECO:0000259" key="2">
    <source>
        <dbReference type="Pfam" id="PF07331"/>
    </source>
</evidence>
<keyword evidence="1" id="KW-0472">Membrane</keyword>
<dbReference type="AlphaFoldDB" id="A0A9D2HB14"/>
<proteinExistence type="predicted"/>
<organism evidence="3 4">
    <name type="scientific">Candidatus Mailhella merdigallinarum</name>
    <dbReference type="NCBI Taxonomy" id="2838658"/>
    <lineage>
        <taxon>Bacteria</taxon>
        <taxon>Pseudomonadati</taxon>
        <taxon>Thermodesulfobacteriota</taxon>
        <taxon>Desulfovibrionia</taxon>
        <taxon>Desulfovibrionales</taxon>
        <taxon>Desulfovibrionaceae</taxon>
        <taxon>Mailhella</taxon>
    </lineage>
</organism>
<evidence type="ECO:0000313" key="3">
    <source>
        <dbReference type="EMBL" id="HJA07868.1"/>
    </source>
</evidence>
<name>A0A9D2HB14_9BACT</name>
<dbReference type="InterPro" id="IPR009936">
    <property type="entry name" value="DUF1468"/>
</dbReference>
<evidence type="ECO:0000256" key="1">
    <source>
        <dbReference type="SAM" id="Phobius"/>
    </source>
</evidence>
<dbReference type="Pfam" id="PF07331">
    <property type="entry name" value="TctB"/>
    <property type="match status" value="1"/>
</dbReference>
<reference evidence="3" key="2">
    <citation type="submission" date="2021-04" db="EMBL/GenBank/DDBJ databases">
        <authorList>
            <person name="Gilroy R."/>
        </authorList>
    </citation>
    <scope>NUCLEOTIDE SEQUENCE</scope>
    <source>
        <strain evidence="3">CHK186-16707</strain>
    </source>
</reference>
<feature type="transmembrane region" description="Helical" evidence="1">
    <location>
        <begin position="45"/>
        <end position="68"/>
    </location>
</feature>
<feature type="transmembrane region" description="Helical" evidence="1">
    <location>
        <begin position="128"/>
        <end position="146"/>
    </location>
</feature>
<comment type="caution">
    <text evidence="3">The sequence shown here is derived from an EMBL/GenBank/DDBJ whole genome shotgun (WGS) entry which is preliminary data.</text>
</comment>
<protein>
    <submittedName>
        <fullName evidence="3">Tripartite tricarboxylate transporter TctB family protein</fullName>
    </submittedName>
</protein>
<evidence type="ECO:0000313" key="4">
    <source>
        <dbReference type="Proteomes" id="UP000824225"/>
    </source>
</evidence>
<feature type="domain" description="DUF1468" evidence="2">
    <location>
        <begin position="19"/>
        <end position="151"/>
    </location>
</feature>
<sequence>MFRRSFPLLSLSSFPWTPAAFFLTGAALCARGWSLGPGRADAPGPGLWPAVVGGGLMVCGALLAATSGRSPKAATTVCPAPDGRALKGLLLGCLAWLALFTSLGWLPATLAAGLIFSRSAGNGWRSSFILAALVIGGLGVGVEYLLRFPLPGGFWGRVFTAPAVWLSGPGGPA</sequence>
<feature type="transmembrane region" description="Helical" evidence="1">
    <location>
        <begin position="89"/>
        <end position="116"/>
    </location>
</feature>
<gene>
    <name evidence="3" type="ORF">H9962_01555</name>
</gene>
<accession>A0A9D2HB14</accession>
<dbReference type="Proteomes" id="UP000824225">
    <property type="component" value="Unassembled WGS sequence"/>
</dbReference>
<keyword evidence="1" id="KW-0812">Transmembrane</keyword>
<dbReference type="EMBL" id="DXAN01000003">
    <property type="protein sequence ID" value="HJA07868.1"/>
    <property type="molecule type" value="Genomic_DNA"/>
</dbReference>